<evidence type="ECO:0000256" key="11">
    <source>
        <dbReference type="ARBA" id="ARBA00067212"/>
    </source>
</evidence>
<dbReference type="GO" id="GO:0071008">
    <property type="term" value="C:U2-type post-mRNA release spliceosomal complex"/>
    <property type="evidence" value="ECO:0007669"/>
    <property type="project" value="EnsemblFungi"/>
</dbReference>
<dbReference type="InterPro" id="IPR055430">
    <property type="entry name" value="HAT_Syf1_CNRKL1_C"/>
</dbReference>
<comment type="subunit">
    <text evidence="3">Associated with the spliceosome.</text>
</comment>
<dbReference type="PANTHER" id="PTHR11246">
    <property type="entry name" value="PRE-MRNA SPLICING FACTOR"/>
    <property type="match status" value="1"/>
</dbReference>
<organism evidence="14 15">
    <name type="scientific">Candida glabrata</name>
    <name type="common">Yeast</name>
    <name type="synonym">Torulopsis glabrata</name>
    <dbReference type="NCBI Taxonomy" id="5478"/>
    <lineage>
        <taxon>Eukaryota</taxon>
        <taxon>Fungi</taxon>
        <taxon>Dikarya</taxon>
        <taxon>Ascomycota</taxon>
        <taxon>Saccharomycotina</taxon>
        <taxon>Saccharomycetes</taxon>
        <taxon>Saccharomycetales</taxon>
        <taxon>Saccharomycetaceae</taxon>
        <taxon>Nakaseomyces</taxon>
    </lineage>
</organism>
<keyword evidence="5" id="KW-0747">Spliceosome</keyword>
<feature type="domain" description="Pre-mRNA-splicing factor SYF1 central HAT repeats" evidence="12">
    <location>
        <begin position="279"/>
        <end position="430"/>
    </location>
</feature>
<dbReference type="PANTHER" id="PTHR11246:SF5">
    <property type="entry name" value="PRE-MRNA-SPLICING FACTOR SYF1"/>
    <property type="match status" value="1"/>
</dbReference>
<dbReference type="Gene3D" id="1.25.40.10">
    <property type="entry name" value="Tetratricopeptide repeat domain"/>
    <property type="match status" value="3"/>
</dbReference>
<dbReference type="AlphaFoldDB" id="A0A0W0DGH9"/>
<evidence type="ECO:0000256" key="4">
    <source>
        <dbReference type="ARBA" id="ARBA00022664"/>
    </source>
</evidence>
<dbReference type="InterPro" id="IPR045075">
    <property type="entry name" value="Syf1-like"/>
</dbReference>
<dbReference type="GO" id="GO:0000974">
    <property type="term" value="C:Prp19 complex"/>
    <property type="evidence" value="ECO:0007669"/>
    <property type="project" value="EnsemblFungi"/>
</dbReference>
<evidence type="ECO:0000256" key="1">
    <source>
        <dbReference type="ARBA" id="ARBA00004123"/>
    </source>
</evidence>
<dbReference type="InterPro" id="IPR011990">
    <property type="entry name" value="TPR-like_helical_dom_sf"/>
</dbReference>
<feature type="domain" description="Pre-mRNA-splicing factor Syf1/CRNKL1-like C-terminal HAT-repeats" evidence="13">
    <location>
        <begin position="438"/>
        <end position="813"/>
    </location>
</feature>
<evidence type="ECO:0000256" key="3">
    <source>
        <dbReference type="ARBA" id="ARBA00011524"/>
    </source>
</evidence>
<comment type="function">
    <text evidence="9">Involved in pre-mRNA splicing and cell cycle progression.</text>
</comment>
<dbReference type="InterPro" id="IPR056350">
    <property type="entry name" value="HAT_Syf1_central"/>
</dbReference>
<evidence type="ECO:0000256" key="8">
    <source>
        <dbReference type="ARBA" id="ARBA00023242"/>
    </source>
</evidence>
<keyword evidence="8" id="KW-0539">Nucleus</keyword>
<evidence type="ECO:0000256" key="7">
    <source>
        <dbReference type="ARBA" id="ARBA00023187"/>
    </source>
</evidence>
<keyword evidence="6" id="KW-0677">Repeat</keyword>
<sequence>MADIDQYILDDSDIAFEYELQKSPSVEVWQRYIAHWEAQVCEDGVRSARHILWLYERMVTQFPTLTVWEQYIGWFRRQYKLDQYLDTFKLYERCINSVKGPLGVFAVEVMLFCISTFDLDIIMKGLQLVLHRCNKDEVERIWNIVLGFALEHVLPSEEGPNNIDFSAFNDRNYEDLRLDIYKLLFLGGDQTEIEDDEEDEDVDKWTASLLRYYLQVANEDKYDETLRLLIRTKDIKIIKECFDLYIFNDKSGKNNRESKKEYDFDLYIYYLDTLDKLRLDKDYKSVFDNLLEKYPQHRVLLTLKLADFHMKRADFDKMEKVLTKALSETVKTNEFIAIYTYHVNFEQAYVETIFDEMRDDPEIQVQKKWKSEMDDHLIILGDLTSRYHLLVNDLKIRQNPNSVSNWLERTTLFEDFDKKCEVFVEAIKTIDPIKVKDKEYGMLGKLWCDYAKVYWSNKSYEEARTIYESATKVPFPDLQDLEIVWHTWAVNEFQIHNIERALKILRKALTVPPSYESIIDRFKSENRRLPSQTILFTSKRLWNYYIDLLESIPTIDANDVIRAYDTLMTLKLITPVGILNYATFLKQNNNLHGSLQVYEKGINMFPPEICYELWTLLLDEVMEPAHQATKERIRELFEQCLQQLGNTDININSIYVKYSDFEIHNKLFSRAIDLLMSGAKRPYTNKEQLKQRVDLWESAISKCEEFLGPDSLRQLLSDCIQELPNSKAITYVLKFTKLEMSLSDYTRARELLQYGAQLLPPIKNEELWGLWEQFELEHGDKSYYKEMLLLKQKLEKDMKVDTEEVSKGQGNVQFVASSVKNQEAKTNPDEIEIDI</sequence>
<dbReference type="InterPro" id="IPR003107">
    <property type="entry name" value="HAT"/>
</dbReference>
<comment type="subcellular location">
    <subcellularLocation>
        <location evidence="1">Nucleus</location>
    </subcellularLocation>
</comment>
<evidence type="ECO:0000256" key="5">
    <source>
        <dbReference type="ARBA" id="ARBA00022728"/>
    </source>
</evidence>
<dbReference type="VEuPathDB" id="FungiDB:GWK60_F02629"/>
<evidence type="ECO:0000259" key="12">
    <source>
        <dbReference type="Pfam" id="PF23220"/>
    </source>
</evidence>
<evidence type="ECO:0000256" key="10">
    <source>
        <dbReference type="ARBA" id="ARBA00039472"/>
    </source>
</evidence>
<evidence type="ECO:0000256" key="2">
    <source>
        <dbReference type="ARBA" id="ARBA00008644"/>
    </source>
</evidence>
<dbReference type="FunFam" id="1.25.40.10:FF:000137">
    <property type="entry name" value="Pre-mRNA-splicing factor syf1"/>
    <property type="match status" value="1"/>
</dbReference>
<dbReference type="Pfam" id="PF23220">
    <property type="entry name" value="HAT_Syf1_M"/>
    <property type="match status" value="1"/>
</dbReference>
<dbReference type="SUPFAM" id="SSF48452">
    <property type="entry name" value="TPR-like"/>
    <property type="match status" value="3"/>
</dbReference>
<dbReference type="GO" id="GO:0071006">
    <property type="term" value="C:U2-type catalytic step 1 spliceosome"/>
    <property type="evidence" value="ECO:0007669"/>
    <property type="project" value="EnsemblFungi"/>
</dbReference>
<dbReference type="SMART" id="SM00386">
    <property type="entry name" value="HAT"/>
    <property type="match status" value="8"/>
</dbReference>
<dbReference type="VEuPathDB" id="FungiDB:GVI51_F02629"/>
<dbReference type="GO" id="GO:0005829">
    <property type="term" value="C:cytosol"/>
    <property type="evidence" value="ECO:0007669"/>
    <property type="project" value="EnsemblFungi"/>
</dbReference>
<gene>
    <name evidence="14" type="ORF">AO440_001222</name>
</gene>
<evidence type="ECO:0000313" key="14">
    <source>
        <dbReference type="EMBL" id="KTB12404.1"/>
    </source>
</evidence>
<proteinExistence type="inferred from homology"/>
<keyword evidence="7" id="KW-0508">mRNA splicing</keyword>
<evidence type="ECO:0000259" key="13">
    <source>
        <dbReference type="Pfam" id="PF23231"/>
    </source>
</evidence>
<dbReference type="Pfam" id="PF23231">
    <property type="entry name" value="HAT_Syf1_CNRKL1_C"/>
    <property type="match status" value="1"/>
</dbReference>
<dbReference type="Proteomes" id="UP000054886">
    <property type="component" value="Unassembled WGS sequence"/>
</dbReference>
<dbReference type="GO" id="GO:0000349">
    <property type="term" value="P:generation of catalytic spliceosome for first transesterification step"/>
    <property type="evidence" value="ECO:0007669"/>
    <property type="project" value="EnsemblFungi"/>
</dbReference>
<evidence type="ECO:0000313" key="15">
    <source>
        <dbReference type="Proteomes" id="UP000054886"/>
    </source>
</evidence>
<accession>A0A0W0DGH9</accession>
<reference evidence="14 15" key="1">
    <citation type="submission" date="2015-10" db="EMBL/GenBank/DDBJ databases">
        <title>Draft genomes sequences of Candida glabrata isolates 1A, 1B, 2A, 2B, 3A and 3B.</title>
        <authorList>
            <person name="Haavelsrud O.E."/>
            <person name="Gaustad P."/>
        </authorList>
    </citation>
    <scope>NUCLEOTIDE SEQUENCE [LARGE SCALE GENOMIC DNA]</scope>
    <source>
        <strain evidence="14">910700640</strain>
    </source>
</reference>
<protein>
    <recommendedName>
        <fullName evidence="10">Pre-mRNA-splicing factor SYF1</fullName>
    </recommendedName>
    <alternativeName>
        <fullName evidence="11">Pre-mRNA-splicing factor syf1</fullName>
    </alternativeName>
</protein>
<dbReference type="VEuPathDB" id="FungiDB:B1J91_F02915g"/>
<comment type="similarity">
    <text evidence="2">Belongs to the crooked-neck family.</text>
</comment>
<evidence type="ECO:0000256" key="9">
    <source>
        <dbReference type="ARBA" id="ARBA00037272"/>
    </source>
</evidence>
<evidence type="ECO:0000256" key="6">
    <source>
        <dbReference type="ARBA" id="ARBA00022737"/>
    </source>
</evidence>
<dbReference type="GO" id="GO:0071007">
    <property type="term" value="C:U2-type catalytic step 2 spliceosome"/>
    <property type="evidence" value="ECO:0007669"/>
    <property type="project" value="EnsemblFungi"/>
</dbReference>
<comment type="caution">
    <text evidence="14">The sequence shown here is derived from an EMBL/GenBank/DDBJ whole genome shotgun (WGS) entry which is preliminary data.</text>
</comment>
<keyword evidence="4" id="KW-0507">mRNA processing</keyword>
<name>A0A0W0DGH9_CANGB</name>
<dbReference type="EMBL" id="LLZZ01000022">
    <property type="protein sequence ID" value="KTB12404.1"/>
    <property type="molecule type" value="Genomic_DNA"/>
</dbReference>
<dbReference type="GO" id="GO:0071004">
    <property type="term" value="C:U2-type prespliceosome"/>
    <property type="evidence" value="ECO:0007669"/>
    <property type="project" value="EnsemblFungi"/>
</dbReference>
<dbReference type="VEuPathDB" id="FungiDB:CAGL0F02915g"/>